<dbReference type="Proteomes" id="UP000184543">
    <property type="component" value="Unassembled WGS sequence"/>
</dbReference>
<dbReference type="Gene3D" id="2.130.10.130">
    <property type="entry name" value="Integrin alpha, N-terminal"/>
    <property type="match status" value="1"/>
</dbReference>
<evidence type="ECO:0000313" key="3">
    <source>
        <dbReference type="Proteomes" id="UP000184543"/>
    </source>
</evidence>
<protein>
    <submittedName>
        <fullName evidence="2">Repeat domain-containing protein</fullName>
    </submittedName>
</protein>
<dbReference type="InterPro" id="IPR013517">
    <property type="entry name" value="FG-GAP"/>
</dbReference>
<dbReference type="Pfam" id="PF13517">
    <property type="entry name" value="FG-GAP_3"/>
    <property type="match status" value="1"/>
</dbReference>
<evidence type="ECO:0000313" key="2">
    <source>
        <dbReference type="EMBL" id="SHI87890.1"/>
    </source>
</evidence>
<dbReference type="SUPFAM" id="SSF69318">
    <property type="entry name" value="Integrin alpha N-terminal domain"/>
    <property type="match status" value="1"/>
</dbReference>
<evidence type="ECO:0000256" key="1">
    <source>
        <dbReference type="ARBA" id="ARBA00022729"/>
    </source>
</evidence>
<dbReference type="STRING" id="192903.SAMN04488513_102148"/>
<organism evidence="2 3">
    <name type="scientific">Pseudozobellia thermophila</name>
    <dbReference type="NCBI Taxonomy" id="192903"/>
    <lineage>
        <taxon>Bacteria</taxon>
        <taxon>Pseudomonadati</taxon>
        <taxon>Bacteroidota</taxon>
        <taxon>Flavobacteriia</taxon>
        <taxon>Flavobacteriales</taxon>
        <taxon>Flavobacteriaceae</taxon>
        <taxon>Pseudozobellia</taxon>
    </lineage>
</organism>
<keyword evidence="1" id="KW-0732">Signal</keyword>
<gene>
    <name evidence="2" type="ORF">SAMN04488513_102148</name>
</gene>
<dbReference type="InterPro" id="IPR028994">
    <property type="entry name" value="Integrin_alpha_N"/>
</dbReference>
<reference evidence="3" key="1">
    <citation type="submission" date="2016-11" db="EMBL/GenBank/DDBJ databases">
        <authorList>
            <person name="Varghese N."/>
            <person name="Submissions S."/>
        </authorList>
    </citation>
    <scope>NUCLEOTIDE SEQUENCE [LARGE SCALE GENOMIC DNA]</scope>
    <source>
        <strain evidence="3">DSM 19858</strain>
    </source>
</reference>
<proteinExistence type="predicted"/>
<sequence length="139" mass="15883">MKPYHGMRIHLNDGNNDFKEAFFYPMHGCTRLIVQDFDGDGDVDIALLSTFPDYESHPNETFVYLENNGIRDFDFTGYALPDPNAGRWFLMVSGDMDSDGDEDIIISSLTYAYSPVPEDLQEKWDAESLDLLLLENLTK</sequence>
<keyword evidence="3" id="KW-1185">Reference proteome</keyword>
<dbReference type="EMBL" id="FQYU01000002">
    <property type="protein sequence ID" value="SHI87890.1"/>
    <property type="molecule type" value="Genomic_DNA"/>
</dbReference>
<dbReference type="RefSeq" id="WP_170863123.1">
    <property type="nucleotide sequence ID" value="NZ_FQYU01000002.1"/>
</dbReference>
<name>A0A1M6ERG1_9FLAO</name>
<accession>A0A1M6ERG1</accession>
<dbReference type="AlphaFoldDB" id="A0A1M6ERG1"/>